<dbReference type="AlphaFoldDB" id="A0ABD1H0F5"/>
<organism evidence="4 5">
    <name type="scientific">Salvia divinorum</name>
    <name type="common">Maria pastora</name>
    <name type="synonym">Diviner's sage</name>
    <dbReference type="NCBI Taxonomy" id="28513"/>
    <lineage>
        <taxon>Eukaryota</taxon>
        <taxon>Viridiplantae</taxon>
        <taxon>Streptophyta</taxon>
        <taxon>Embryophyta</taxon>
        <taxon>Tracheophyta</taxon>
        <taxon>Spermatophyta</taxon>
        <taxon>Magnoliopsida</taxon>
        <taxon>eudicotyledons</taxon>
        <taxon>Gunneridae</taxon>
        <taxon>Pentapetalae</taxon>
        <taxon>asterids</taxon>
        <taxon>lamiids</taxon>
        <taxon>Lamiales</taxon>
        <taxon>Lamiaceae</taxon>
        <taxon>Nepetoideae</taxon>
        <taxon>Mentheae</taxon>
        <taxon>Salviinae</taxon>
        <taxon>Salvia</taxon>
        <taxon>Salvia subgen. Calosphace</taxon>
    </lineage>
</organism>
<name>A0ABD1H0F5_SALDI</name>
<dbReference type="EC" id="4.1.3.4" evidence="4"/>
<keyword evidence="3" id="KW-0732">Signal</keyword>
<dbReference type="GO" id="GO:0004419">
    <property type="term" value="F:hydroxymethylglutaryl-CoA lyase activity"/>
    <property type="evidence" value="ECO:0007669"/>
    <property type="project" value="UniProtKB-EC"/>
</dbReference>
<accession>A0ABD1H0F5</accession>
<gene>
    <name evidence="4" type="ORF">AAHA92_16957</name>
</gene>
<feature type="signal peptide" evidence="3">
    <location>
        <begin position="1"/>
        <end position="19"/>
    </location>
</feature>
<dbReference type="PANTHER" id="PTHR42738:SF7">
    <property type="entry name" value="HYDROXYMETHYLGLUTARYL-COA LYASE"/>
    <property type="match status" value="1"/>
</dbReference>
<evidence type="ECO:0000256" key="3">
    <source>
        <dbReference type="SAM" id="SignalP"/>
    </source>
</evidence>
<protein>
    <submittedName>
        <fullName evidence="4">Hydroxymethylglutaryl-CoA lyase</fullName>
        <ecNumber evidence="4">4.1.3.4</ecNumber>
    </submittedName>
</protein>
<dbReference type="PANTHER" id="PTHR42738">
    <property type="entry name" value="HYDROXYMETHYLGLUTARYL-COA LYASE"/>
    <property type="match status" value="1"/>
</dbReference>
<dbReference type="GO" id="GO:0046872">
    <property type="term" value="F:metal ion binding"/>
    <property type="evidence" value="ECO:0007669"/>
    <property type="project" value="UniProtKB-KW"/>
</dbReference>
<keyword evidence="5" id="KW-1185">Reference proteome</keyword>
<proteinExistence type="predicted"/>
<reference evidence="4 5" key="1">
    <citation type="submission" date="2024-06" db="EMBL/GenBank/DDBJ databases">
        <title>A chromosome level genome sequence of Diviner's sage (Salvia divinorum).</title>
        <authorList>
            <person name="Ford S.A."/>
            <person name="Ro D.-K."/>
            <person name="Ness R.W."/>
            <person name="Phillips M.A."/>
        </authorList>
    </citation>
    <scope>NUCLEOTIDE SEQUENCE [LARGE SCALE GENOMIC DNA]</scope>
    <source>
        <strain evidence="4">SAF-2024a</strain>
        <tissue evidence="4">Leaf</tissue>
    </source>
</reference>
<sequence>MLEVCLMLFLSRSLQYTFTTHIKHSIITPNGHQHSGCSYAKGATGNVVTEGVVYMLNGVGVETHVDLGKLILDGDYRSKHLGQF</sequence>
<keyword evidence="2 4" id="KW-0456">Lyase</keyword>
<comment type="caution">
    <text evidence="4">The sequence shown here is derived from an EMBL/GenBank/DDBJ whole genome shotgun (WGS) entry which is preliminary data.</text>
</comment>
<dbReference type="Gene3D" id="3.20.20.70">
    <property type="entry name" value="Aldolase class I"/>
    <property type="match status" value="1"/>
</dbReference>
<evidence type="ECO:0000256" key="2">
    <source>
        <dbReference type="ARBA" id="ARBA00023239"/>
    </source>
</evidence>
<evidence type="ECO:0000313" key="5">
    <source>
        <dbReference type="Proteomes" id="UP001567538"/>
    </source>
</evidence>
<feature type="chain" id="PRO_5044808999" evidence="3">
    <location>
        <begin position="20"/>
        <end position="84"/>
    </location>
</feature>
<dbReference type="InterPro" id="IPR013785">
    <property type="entry name" value="Aldolase_TIM"/>
</dbReference>
<dbReference type="EMBL" id="JBEAFC010000007">
    <property type="protein sequence ID" value="KAL1548768.1"/>
    <property type="molecule type" value="Genomic_DNA"/>
</dbReference>
<dbReference type="InterPro" id="IPR043594">
    <property type="entry name" value="HMGL"/>
</dbReference>
<evidence type="ECO:0000313" key="4">
    <source>
        <dbReference type="EMBL" id="KAL1548768.1"/>
    </source>
</evidence>
<evidence type="ECO:0000256" key="1">
    <source>
        <dbReference type="ARBA" id="ARBA00022723"/>
    </source>
</evidence>
<dbReference type="Proteomes" id="UP001567538">
    <property type="component" value="Unassembled WGS sequence"/>
</dbReference>
<keyword evidence="1" id="KW-0479">Metal-binding</keyword>